<feature type="transmembrane region" description="Helical" evidence="2">
    <location>
        <begin position="151"/>
        <end position="175"/>
    </location>
</feature>
<feature type="compositionally biased region" description="Basic and acidic residues" evidence="1">
    <location>
        <begin position="14"/>
        <end position="23"/>
    </location>
</feature>
<reference evidence="3" key="1">
    <citation type="submission" date="2020-01" db="EMBL/GenBank/DDBJ databases">
        <authorList>
            <person name="Meier V. D."/>
            <person name="Meier V D."/>
        </authorList>
    </citation>
    <scope>NUCLEOTIDE SEQUENCE</scope>
    <source>
        <strain evidence="3">HLG_WM_MAG_07</strain>
    </source>
</reference>
<keyword evidence="2" id="KW-0812">Transmembrane</keyword>
<keyword evidence="2" id="KW-0472">Membrane</keyword>
<feature type="region of interest" description="Disordered" evidence="1">
    <location>
        <begin position="1"/>
        <end position="30"/>
    </location>
</feature>
<organism evidence="3">
    <name type="scientific">uncultured Thiotrichaceae bacterium</name>
    <dbReference type="NCBI Taxonomy" id="298394"/>
    <lineage>
        <taxon>Bacteria</taxon>
        <taxon>Pseudomonadati</taxon>
        <taxon>Pseudomonadota</taxon>
        <taxon>Gammaproteobacteria</taxon>
        <taxon>Thiotrichales</taxon>
        <taxon>Thiotrichaceae</taxon>
        <taxon>environmental samples</taxon>
    </lineage>
</organism>
<evidence type="ECO:0000313" key="3">
    <source>
        <dbReference type="EMBL" id="CAA6826286.1"/>
    </source>
</evidence>
<keyword evidence="2" id="KW-1133">Transmembrane helix</keyword>
<proteinExistence type="predicted"/>
<evidence type="ECO:0000256" key="2">
    <source>
        <dbReference type="SAM" id="Phobius"/>
    </source>
</evidence>
<accession>A0A6S6UEP3</accession>
<gene>
    <name evidence="3" type="ORF">HELGO_WM24585</name>
</gene>
<feature type="transmembrane region" description="Helical" evidence="2">
    <location>
        <begin position="220"/>
        <end position="243"/>
    </location>
</feature>
<name>A0A6S6UEP3_9GAMM</name>
<dbReference type="AlphaFoldDB" id="A0A6S6UEP3"/>
<evidence type="ECO:0000256" key="1">
    <source>
        <dbReference type="SAM" id="MobiDB-lite"/>
    </source>
</evidence>
<evidence type="ECO:0008006" key="4">
    <source>
        <dbReference type="Google" id="ProtNLM"/>
    </source>
</evidence>
<sequence>MPDNKKPSSIKPKPGQDTHDPGNHKKPILKQQIKEQIQRIEELTAQLAKKEQELVALTSQEHLIEDLDHKLQETEQAIQANHKQTQSQARTVDVLTSQRKEKEQQITTTTAEQATLAHELSEKIQEVEIKLSATSIRNTHIVAQNTVKTHMIAGMSLGLLPLPLFDIAALTGIQLNLLRSLSKHYTVDFDEQKGKAVLTSLLSGALPVMSIVGLSSLAKIIPGIGTIGGSISITALTGAVVYATGQVFIRHFESGGTFQNFDSQHWHAFFKKQINEGRRSTRNTLDASKS</sequence>
<dbReference type="EMBL" id="CACVAY010000132">
    <property type="protein sequence ID" value="CAA6826286.1"/>
    <property type="molecule type" value="Genomic_DNA"/>
</dbReference>
<feature type="transmembrane region" description="Helical" evidence="2">
    <location>
        <begin position="196"/>
        <end position="214"/>
    </location>
</feature>
<protein>
    <recommendedName>
        <fullName evidence="4">GTPase</fullName>
    </recommendedName>
</protein>